<proteinExistence type="evidence at transcript level"/>
<evidence type="ECO:0000259" key="4">
    <source>
        <dbReference type="PROSITE" id="PS51898"/>
    </source>
</evidence>
<dbReference type="SUPFAM" id="SSF56349">
    <property type="entry name" value="DNA breaking-rejoining enzymes"/>
    <property type="match status" value="1"/>
</dbReference>
<feature type="domain" description="Core-binding (CB)" evidence="5">
    <location>
        <begin position="54"/>
        <end position="134"/>
    </location>
</feature>
<evidence type="ECO:0000313" key="6">
    <source>
        <dbReference type="EMBL" id="JAP69593.1"/>
    </source>
</evidence>
<reference evidence="6" key="1">
    <citation type="submission" date="2016-02" db="EMBL/GenBank/DDBJ databases">
        <title>RNAseq analyses of the midgut from blood- or serum-fed Ixodes ricinus ticks.</title>
        <authorList>
            <person name="Perner J."/>
            <person name="Provaznik J."/>
            <person name="Schrenkova J."/>
            <person name="Urbanova V."/>
            <person name="Ribeiro J.M."/>
            <person name="Kopacek P."/>
        </authorList>
    </citation>
    <scope>NUCLEOTIDE SEQUENCE</scope>
    <source>
        <tissue evidence="6">Gut</tissue>
    </source>
</reference>
<dbReference type="InterPro" id="IPR011010">
    <property type="entry name" value="DNA_brk_join_enz"/>
</dbReference>
<dbReference type="PROSITE" id="PS51900">
    <property type="entry name" value="CB"/>
    <property type="match status" value="1"/>
</dbReference>
<keyword evidence="2" id="KW-0233">DNA recombination</keyword>
<feature type="region of interest" description="Disordered" evidence="3">
    <location>
        <begin position="13"/>
        <end position="56"/>
    </location>
</feature>
<dbReference type="EMBL" id="GEFM01006203">
    <property type="protein sequence ID" value="JAP69593.1"/>
    <property type="molecule type" value="mRNA"/>
</dbReference>
<dbReference type="GO" id="GO:0003677">
    <property type="term" value="F:DNA binding"/>
    <property type="evidence" value="ECO:0007669"/>
    <property type="project" value="UniProtKB-KW"/>
</dbReference>
<dbReference type="InterPro" id="IPR013762">
    <property type="entry name" value="Integrase-like_cat_sf"/>
</dbReference>
<dbReference type="InterPro" id="IPR002104">
    <property type="entry name" value="Integrase_catalytic"/>
</dbReference>
<dbReference type="InterPro" id="IPR044068">
    <property type="entry name" value="CB"/>
</dbReference>
<protein>
    <submittedName>
        <fullName evidence="6">Putative dirs nvi</fullName>
    </submittedName>
</protein>
<evidence type="ECO:0000256" key="1">
    <source>
        <dbReference type="ARBA" id="ARBA00023125"/>
    </source>
</evidence>
<feature type="compositionally biased region" description="Polar residues" evidence="3">
    <location>
        <begin position="30"/>
        <end position="56"/>
    </location>
</feature>
<feature type="compositionally biased region" description="Polar residues" evidence="3">
    <location>
        <begin position="13"/>
        <end position="23"/>
    </location>
</feature>
<dbReference type="PANTHER" id="PTHR35617">
    <property type="entry name" value="PHAGE_INTEGRASE DOMAIN-CONTAINING PROTEIN"/>
    <property type="match status" value="1"/>
</dbReference>
<name>A0A131XQQ7_IXORI</name>
<dbReference type="AlphaFoldDB" id="A0A131XQQ7"/>
<organism evidence="6">
    <name type="scientific">Ixodes ricinus</name>
    <name type="common">Common tick</name>
    <name type="synonym">Acarus ricinus</name>
    <dbReference type="NCBI Taxonomy" id="34613"/>
    <lineage>
        <taxon>Eukaryota</taxon>
        <taxon>Metazoa</taxon>
        <taxon>Ecdysozoa</taxon>
        <taxon>Arthropoda</taxon>
        <taxon>Chelicerata</taxon>
        <taxon>Arachnida</taxon>
        <taxon>Acari</taxon>
        <taxon>Parasitiformes</taxon>
        <taxon>Ixodida</taxon>
        <taxon>Ixodoidea</taxon>
        <taxon>Ixodidae</taxon>
        <taxon>Ixodinae</taxon>
        <taxon>Ixodes</taxon>
    </lineage>
</organism>
<dbReference type="PROSITE" id="PS51898">
    <property type="entry name" value="TYR_RECOMBINASE"/>
    <property type="match status" value="1"/>
</dbReference>
<sequence length="340" mass="37457">MVCLAAAPLVRGTASSSPITRPTAQPRRAGTSNAQHGEPDTSSMETDQLQQTHSQLSEQAAHLIEASWRRGTQLTYTSCWRRWERWCHSRTIDPFSPTLTQVLNFLASLFEEGLAYRTIGCYRSALSQILHNFDGYPLGEHPSVVRLMKGVFNSNPPKPRYPTTWRVDTVTTLLQSWGPNKDLSLKTLTSKLAMLLALASAGRTSDLCLLSTCHIRKQPAGWELVLSGLRKTSGASKPLPTLFFPAFEEVRELCPVECLQVYLERTAGLRGAHTQLLLTTQKPFRPAARDTVAHWIKHTLTLAGIDTSVFKAHSTRGAATSKAVEVGVPLADILAAADWS</sequence>
<accession>A0A131XQQ7</accession>
<dbReference type="InterPro" id="IPR010998">
    <property type="entry name" value="Integrase_recombinase_N"/>
</dbReference>
<dbReference type="Gene3D" id="1.10.150.130">
    <property type="match status" value="1"/>
</dbReference>
<keyword evidence="1" id="KW-0238">DNA-binding</keyword>
<evidence type="ECO:0000256" key="2">
    <source>
        <dbReference type="ARBA" id="ARBA00023172"/>
    </source>
</evidence>
<dbReference type="PANTHER" id="PTHR35617:SF3">
    <property type="entry name" value="CORE-BINDING (CB) DOMAIN-CONTAINING PROTEIN"/>
    <property type="match status" value="1"/>
</dbReference>
<evidence type="ECO:0000259" key="5">
    <source>
        <dbReference type="PROSITE" id="PS51900"/>
    </source>
</evidence>
<dbReference type="GO" id="GO:0006310">
    <property type="term" value="P:DNA recombination"/>
    <property type="evidence" value="ECO:0007669"/>
    <property type="project" value="UniProtKB-KW"/>
</dbReference>
<dbReference type="Gene3D" id="1.10.443.10">
    <property type="entry name" value="Intergrase catalytic core"/>
    <property type="match status" value="1"/>
</dbReference>
<feature type="non-terminal residue" evidence="6">
    <location>
        <position position="340"/>
    </location>
</feature>
<evidence type="ECO:0000256" key="3">
    <source>
        <dbReference type="SAM" id="MobiDB-lite"/>
    </source>
</evidence>
<feature type="domain" description="Tyr recombinase" evidence="4">
    <location>
        <begin position="160"/>
        <end position="340"/>
    </location>
</feature>
<dbReference type="GO" id="GO:0015074">
    <property type="term" value="P:DNA integration"/>
    <property type="evidence" value="ECO:0007669"/>
    <property type="project" value="InterPro"/>
</dbReference>